<dbReference type="KEGG" id="dpl:KGM_205273"/>
<evidence type="ECO:0000256" key="1">
    <source>
        <dbReference type="ARBA" id="ARBA00004141"/>
    </source>
</evidence>
<evidence type="ECO:0000256" key="3">
    <source>
        <dbReference type="ARBA" id="ARBA00022989"/>
    </source>
</evidence>
<comment type="subcellular location">
    <subcellularLocation>
        <location evidence="1">Membrane</location>
        <topology evidence="1">Multi-pass membrane protein</topology>
    </subcellularLocation>
</comment>
<protein>
    <submittedName>
        <fullName evidence="6">Solute carrier family 22 member 21 like protein</fullName>
    </submittedName>
</protein>
<proteinExistence type="predicted"/>
<sequence length="256" mass="29570">MELNKFGKFQCIQYILICLSIMMVSMTNVNYIFVAQEVDYRCLVPKCEDLNPVVEIPHWWPSDVDVRCSQPVLDQEKYHQNDNCSKETFTKELNECHEWVYENNDSVVSVLNLGCQPWKISLIGTIHNAGMLLSMIISGLLTDKLGRKPTLIMTVSCGVVGLVKMFATNFYLYLGIEFLESVLASGFNRTGRWWETCIGRSVSRHFNICRRNNLRIVSNGLKILEIFDYSCLLAIGYVYILYLYFKRKHEMAIDKG</sequence>
<feature type="transmembrane region" description="Helical" evidence="5">
    <location>
        <begin position="226"/>
        <end position="245"/>
    </location>
</feature>
<dbReference type="Pfam" id="PF00083">
    <property type="entry name" value="Sugar_tr"/>
    <property type="match status" value="1"/>
</dbReference>
<gene>
    <name evidence="6" type="ORF">KGM_205273</name>
</gene>
<evidence type="ECO:0000256" key="2">
    <source>
        <dbReference type="ARBA" id="ARBA00022692"/>
    </source>
</evidence>
<keyword evidence="2 5" id="KW-0812">Transmembrane</keyword>
<keyword evidence="4 5" id="KW-0472">Membrane</keyword>
<feature type="transmembrane region" description="Helical" evidence="5">
    <location>
        <begin position="153"/>
        <end position="174"/>
    </location>
</feature>
<dbReference type="PANTHER" id="PTHR24064">
    <property type="entry name" value="SOLUTE CARRIER FAMILY 22 MEMBER"/>
    <property type="match status" value="1"/>
</dbReference>
<dbReference type="InParanoid" id="A0A212EKP4"/>
<dbReference type="Gene3D" id="1.20.1250.20">
    <property type="entry name" value="MFS general substrate transporter like domains"/>
    <property type="match status" value="1"/>
</dbReference>
<dbReference type="GO" id="GO:0016020">
    <property type="term" value="C:membrane"/>
    <property type="evidence" value="ECO:0007669"/>
    <property type="project" value="UniProtKB-SubCell"/>
</dbReference>
<dbReference type="SUPFAM" id="SSF103473">
    <property type="entry name" value="MFS general substrate transporter"/>
    <property type="match status" value="1"/>
</dbReference>
<accession>A0A212EKP4</accession>
<dbReference type="InterPro" id="IPR005828">
    <property type="entry name" value="MFS_sugar_transport-like"/>
</dbReference>
<evidence type="ECO:0000256" key="4">
    <source>
        <dbReference type="ARBA" id="ARBA00023136"/>
    </source>
</evidence>
<dbReference type="EMBL" id="AGBW02014225">
    <property type="protein sequence ID" value="OWR42054.1"/>
    <property type="molecule type" value="Genomic_DNA"/>
</dbReference>
<dbReference type="AlphaFoldDB" id="A0A212EKP4"/>
<keyword evidence="7" id="KW-1185">Reference proteome</keyword>
<reference evidence="6 7" key="1">
    <citation type="journal article" date="2011" name="Cell">
        <title>The monarch butterfly genome yields insights into long-distance migration.</title>
        <authorList>
            <person name="Zhan S."/>
            <person name="Merlin C."/>
            <person name="Boore J.L."/>
            <person name="Reppert S.M."/>
        </authorList>
    </citation>
    <scope>NUCLEOTIDE SEQUENCE [LARGE SCALE GENOMIC DNA]</scope>
    <source>
        <strain evidence="6">F-2</strain>
    </source>
</reference>
<name>A0A212EKP4_DANPL</name>
<evidence type="ECO:0000313" key="6">
    <source>
        <dbReference type="EMBL" id="OWR42054.1"/>
    </source>
</evidence>
<evidence type="ECO:0000256" key="5">
    <source>
        <dbReference type="SAM" id="Phobius"/>
    </source>
</evidence>
<feature type="transmembrane region" description="Helical" evidence="5">
    <location>
        <begin position="120"/>
        <end position="141"/>
    </location>
</feature>
<evidence type="ECO:0000313" key="7">
    <source>
        <dbReference type="Proteomes" id="UP000007151"/>
    </source>
</evidence>
<feature type="transmembrane region" description="Helical" evidence="5">
    <location>
        <begin position="12"/>
        <end position="33"/>
    </location>
</feature>
<dbReference type="Proteomes" id="UP000007151">
    <property type="component" value="Unassembled WGS sequence"/>
</dbReference>
<organism evidence="6 7">
    <name type="scientific">Danaus plexippus plexippus</name>
    <dbReference type="NCBI Taxonomy" id="278856"/>
    <lineage>
        <taxon>Eukaryota</taxon>
        <taxon>Metazoa</taxon>
        <taxon>Ecdysozoa</taxon>
        <taxon>Arthropoda</taxon>
        <taxon>Hexapoda</taxon>
        <taxon>Insecta</taxon>
        <taxon>Pterygota</taxon>
        <taxon>Neoptera</taxon>
        <taxon>Endopterygota</taxon>
        <taxon>Lepidoptera</taxon>
        <taxon>Glossata</taxon>
        <taxon>Ditrysia</taxon>
        <taxon>Papilionoidea</taxon>
        <taxon>Nymphalidae</taxon>
        <taxon>Danainae</taxon>
        <taxon>Danaini</taxon>
        <taxon>Danaina</taxon>
        <taxon>Danaus</taxon>
        <taxon>Danaus</taxon>
    </lineage>
</organism>
<comment type="caution">
    <text evidence="6">The sequence shown here is derived from an EMBL/GenBank/DDBJ whole genome shotgun (WGS) entry which is preliminary data.</text>
</comment>
<dbReference type="InterPro" id="IPR036259">
    <property type="entry name" value="MFS_trans_sf"/>
</dbReference>
<keyword evidence="3 5" id="KW-1133">Transmembrane helix</keyword>
<dbReference type="GO" id="GO:0022857">
    <property type="term" value="F:transmembrane transporter activity"/>
    <property type="evidence" value="ECO:0007669"/>
    <property type="project" value="InterPro"/>
</dbReference>